<evidence type="ECO:0000256" key="1">
    <source>
        <dbReference type="SAM" id="Coils"/>
    </source>
</evidence>
<reference evidence="3 4" key="2">
    <citation type="journal article" date="2007" name="BMC Biol.">
        <title>A 100%-complete sequence reveals unusually simple genomic features in the hot-spring red alga Cyanidioschyzon merolae.</title>
        <authorList>
            <person name="Nozaki H."/>
            <person name="Takano H."/>
            <person name="Misumi O."/>
            <person name="Terasawa K."/>
            <person name="Matsuzaki M."/>
            <person name="Maruyama S."/>
            <person name="Nishida K."/>
            <person name="Yagisawa F."/>
            <person name="Yoshida Y."/>
            <person name="Fujiwara T."/>
            <person name="Takio S."/>
            <person name="Tamura K."/>
            <person name="Chung S.J."/>
            <person name="Nakamura S."/>
            <person name="Kuroiwa H."/>
            <person name="Tanaka K."/>
            <person name="Sato N."/>
            <person name="Kuroiwa T."/>
        </authorList>
    </citation>
    <scope>NUCLEOTIDE SEQUENCE [LARGE SCALE GENOMIC DNA]</scope>
    <source>
        <strain evidence="3 4">10D</strain>
    </source>
</reference>
<dbReference type="KEGG" id="cme:CYME_CMK032C"/>
<dbReference type="HOGENOM" id="CLU_387026_0_0_1"/>
<dbReference type="Proteomes" id="UP000007014">
    <property type="component" value="Chromosome 11"/>
</dbReference>
<feature type="region of interest" description="Disordered" evidence="2">
    <location>
        <begin position="144"/>
        <end position="199"/>
    </location>
</feature>
<gene>
    <name evidence="3" type="ORF">CYME_CMK032C</name>
</gene>
<evidence type="ECO:0000313" key="4">
    <source>
        <dbReference type="Proteomes" id="UP000007014"/>
    </source>
</evidence>
<feature type="region of interest" description="Disordered" evidence="2">
    <location>
        <begin position="517"/>
        <end position="600"/>
    </location>
</feature>
<dbReference type="GeneID" id="16994404"/>
<name>M1VCR9_CYAM1</name>
<sequence length="714" mass="78438">MDAPPAAHLTRDARGDLNQRLAIRAGHPASYARCSSGAQRRRRHRQTVRHLGFGLSGMSGIRGTAERRVEKRNLRKQGSFSYHALQNRRASELGFWLPSSAAKTLFGSPLSRRCSLDTHQAPVRYNDRFRNDAWQPELIQARGAGGAGLPTCSEAQRAATRELQPSDTGRSGGDAGASSAKAGDKHRTIDEKESKKLSRKAADDALAARNVSDAAYARICVAELRSALDAIQKRCFFARKPESALGTGATEFCARLAARIGICVSQPDCRCLDVGAVSAERPAQHEHHSSRNENGGRTECENWALLVRRFHRLIREWLARRVETAPLSAHTEDGACGPTDSMHPSRGLMRFQSDALTDASDPDNGDEQENATTPGLHPIFHASSLSSKAALSQRSMPAEPEIIRHTLAVEADIQDRRKRILQDVYRERERSAAFPNDVLPASRSSLRKGSQQGAYATAEHEDELIHALEFLRSSISEREAELEMLTNEQSQLEAMLQELLASCAPVTAARVRANIDSNGVSNSTSESRPRRPVSSPQTSVLDPADTIESNDRRRATCSAAAELERQACVPTSNTRQDDSDCPESADRNRLHPRCFSEPGPEELVSQHLEREKAEQRAAMMLQLLFASSTSPSKTVHRRRHVEMVAIELVTSMLALKPSGAIQLSGDDDEMIAIEFLEMHGLVRSQRSNRCLASPTATPDGTAKEYFFTEPASNA</sequence>
<accession>M1VCR9</accession>
<evidence type="ECO:0000256" key="2">
    <source>
        <dbReference type="SAM" id="MobiDB-lite"/>
    </source>
</evidence>
<keyword evidence="4" id="KW-1185">Reference proteome</keyword>
<evidence type="ECO:0000313" key="3">
    <source>
        <dbReference type="EMBL" id="BAM80427.1"/>
    </source>
</evidence>
<keyword evidence="1" id="KW-0175">Coiled coil</keyword>
<proteinExistence type="predicted"/>
<feature type="region of interest" description="Disordered" evidence="2">
    <location>
        <begin position="692"/>
        <end position="714"/>
    </location>
</feature>
<feature type="compositionally biased region" description="Basic and acidic residues" evidence="2">
    <location>
        <begin position="182"/>
        <end position="199"/>
    </location>
</feature>
<protein>
    <submittedName>
        <fullName evidence="3">Uncharacterized protein</fullName>
    </submittedName>
</protein>
<reference evidence="3 4" key="1">
    <citation type="journal article" date="2004" name="Nature">
        <title>Genome sequence of the ultrasmall unicellular red alga Cyanidioschyzon merolae 10D.</title>
        <authorList>
            <person name="Matsuzaki M."/>
            <person name="Misumi O."/>
            <person name="Shin-i T."/>
            <person name="Maruyama S."/>
            <person name="Takahara M."/>
            <person name="Miyagishima S."/>
            <person name="Mori T."/>
            <person name="Nishida K."/>
            <person name="Yagisawa F."/>
            <person name="Nishida K."/>
            <person name="Yoshida Y."/>
            <person name="Nishimura Y."/>
            <person name="Nakao S."/>
            <person name="Kobayashi T."/>
            <person name="Momoyama Y."/>
            <person name="Higashiyama T."/>
            <person name="Minoda A."/>
            <person name="Sano M."/>
            <person name="Nomoto H."/>
            <person name="Oishi K."/>
            <person name="Hayashi H."/>
            <person name="Ohta F."/>
            <person name="Nishizaka S."/>
            <person name="Haga S."/>
            <person name="Miura S."/>
            <person name="Morishita T."/>
            <person name="Kabeya Y."/>
            <person name="Terasawa K."/>
            <person name="Suzuki Y."/>
            <person name="Ishii Y."/>
            <person name="Asakawa S."/>
            <person name="Takano H."/>
            <person name="Ohta N."/>
            <person name="Kuroiwa H."/>
            <person name="Tanaka K."/>
            <person name="Shimizu N."/>
            <person name="Sugano S."/>
            <person name="Sato N."/>
            <person name="Nozaki H."/>
            <person name="Ogasawara N."/>
            <person name="Kohara Y."/>
            <person name="Kuroiwa T."/>
        </authorList>
    </citation>
    <scope>NUCLEOTIDE SEQUENCE [LARGE SCALE GENOMIC DNA]</scope>
    <source>
        <strain evidence="3 4">10D</strain>
    </source>
</reference>
<dbReference type="OrthoDB" id="10667291at2759"/>
<dbReference type="AlphaFoldDB" id="M1VCR9"/>
<dbReference type="RefSeq" id="XP_005536463.1">
    <property type="nucleotide sequence ID" value="XM_005536406.1"/>
</dbReference>
<feature type="coiled-coil region" evidence="1">
    <location>
        <begin position="468"/>
        <end position="502"/>
    </location>
</feature>
<feature type="compositionally biased region" description="Acidic residues" evidence="2">
    <location>
        <begin position="360"/>
        <end position="369"/>
    </location>
</feature>
<feature type="region of interest" description="Disordered" evidence="2">
    <location>
        <begin position="356"/>
        <end position="378"/>
    </location>
</feature>
<dbReference type="Gramene" id="CMK032CT">
    <property type="protein sequence ID" value="CMK032CT"/>
    <property type="gene ID" value="CMK032C"/>
</dbReference>
<dbReference type="EMBL" id="AP006493">
    <property type="protein sequence ID" value="BAM80427.1"/>
    <property type="molecule type" value="Genomic_DNA"/>
</dbReference>
<organism evidence="3 4">
    <name type="scientific">Cyanidioschyzon merolae (strain NIES-3377 / 10D)</name>
    <name type="common">Unicellular red alga</name>
    <dbReference type="NCBI Taxonomy" id="280699"/>
    <lineage>
        <taxon>Eukaryota</taxon>
        <taxon>Rhodophyta</taxon>
        <taxon>Bangiophyceae</taxon>
        <taxon>Cyanidiales</taxon>
        <taxon>Cyanidiaceae</taxon>
        <taxon>Cyanidioschyzon</taxon>
    </lineage>
</organism>